<dbReference type="EMBL" id="JBHRWI010000014">
    <property type="protein sequence ID" value="MFC3510535.1"/>
    <property type="molecule type" value="Genomic_DNA"/>
</dbReference>
<evidence type="ECO:0000259" key="11">
    <source>
        <dbReference type="Pfam" id="PF01210"/>
    </source>
</evidence>
<evidence type="ECO:0000256" key="7">
    <source>
        <dbReference type="ARBA" id="ARBA00023264"/>
    </source>
</evidence>
<feature type="binding site" evidence="8">
    <location>
        <position position="33"/>
    </location>
    <ligand>
        <name>NADPH</name>
        <dbReference type="ChEBI" id="CHEBI:57783"/>
    </ligand>
</feature>
<sequence>MSLRAAVFGAGSWGTAFSMILADAGCEVSLWGRRLEVVDAINGSSCNPYYFPGVTLPGGIKATSDPEEASSGADAIFLCTPAQTLRANLAAWAPFLDSKATLVSLIKGVELGTGKLMSQVIAEVAGCDPKQIAVISGPNLAREIVARQPAAGVVACADGTVAVELQKMCHAPYYRPYTSADLIGCEIGGAVKNVIALATGIAEGCGLGENAKATLVTRGLAETARLAAAMGAESQTLAGLAGVGDLVATCASPLSRNHALGVKLGEGMSISQAISMTKQTAEGVSSAKAVVELARNRGVEMPITAAVVAIIEERMTTQNAIEDLMGRSVKPERDDAEQ</sequence>
<keyword evidence="6 8" id="KW-0594">Phospholipid biosynthesis</keyword>
<feature type="binding site" evidence="8">
    <location>
        <position position="50"/>
    </location>
    <ligand>
        <name>NADPH</name>
        <dbReference type="ChEBI" id="CHEBI:57783"/>
    </ligand>
</feature>
<comment type="pathway">
    <text evidence="8">Membrane lipid metabolism; glycerophospholipid metabolism.</text>
</comment>
<dbReference type="SUPFAM" id="SSF51735">
    <property type="entry name" value="NAD(P)-binding Rossmann-fold domains"/>
    <property type="match status" value="1"/>
</dbReference>
<dbReference type="GO" id="GO:0047952">
    <property type="term" value="F:glycerol-3-phosphate dehydrogenase [NAD(P)+] activity"/>
    <property type="evidence" value="ECO:0007669"/>
    <property type="project" value="UniProtKB-EC"/>
</dbReference>
<feature type="domain" description="Glycerol-3-phosphate dehydrogenase NAD-dependent C-terminal" evidence="12">
    <location>
        <begin position="181"/>
        <end position="322"/>
    </location>
</feature>
<dbReference type="InterPro" id="IPR013328">
    <property type="entry name" value="6PGD_dom2"/>
</dbReference>
<feature type="binding site" evidence="8">
    <location>
        <position position="245"/>
    </location>
    <ligand>
        <name>sn-glycerol 3-phosphate</name>
        <dbReference type="ChEBI" id="CHEBI:57597"/>
    </ligand>
</feature>
<keyword evidence="4 8" id="KW-0520">NAD</keyword>
<keyword evidence="5 8" id="KW-0443">Lipid metabolism</keyword>
<dbReference type="PRINTS" id="PR00077">
    <property type="entry name" value="GPDHDRGNASE"/>
</dbReference>
<evidence type="ECO:0000256" key="9">
    <source>
        <dbReference type="RuleBase" id="RU000437"/>
    </source>
</evidence>
<evidence type="ECO:0000256" key="2">
    <source>
        <dbReference type="ARBA" id="ARBA00022516"/>
    </source>
</evidence>
<comment type="caution">
    <text evidence="8">Lacks conserved residue(s) required for the propagation of feature annotation.</text>
</comment>
<dbReference type="NCBIfam" id="NF000942">
    <property type="entry name" value="PRK00094.1-4"/>
    <property type="match status" value="1"/>
</dbReference>
<proteinExistence type="inferred from homology"/>
<dbReference type="Gene3D" id="3.40.50.720">
    <property type="entry name" value="NAD(P)-binding Rossmann-like Domain"/>
    <property type="match status" value="1"/>
</dbReference>
<evidence type="ECO:0000256" key="4">
    <source>
        <dbReference type="ARBA" id="ARBA00023027"/>
    </source>
</evidence>
<comment type="caution">
    <text evidence="13">The sequence shown here is derived from an EMBL/GenBank/DDBJ whole genome shotgun (WGS) entry which is preliminary data.</text>
</comment>
<dbReference type="NCBIfam" id="NF000940">
    <property type="entry name" value="PRK00094.1-2"/>
    <property type="match status" value="1"/>
</dbReference>
<feature type="binding site" evidence="8">
    <location>
        <position position="282"/>
    </location>
    <ligand>
        <name>NADPH</name>
        <dbReference type="ChEBI" id="CHEBI:57783"/>
    </ligand>
</feature>
<dbReference type="Pfam" id="PF07479">
    <property type="entry name" value="NAD_Gly3P_dh_C"/>
    <property type="match status" value="1"/>
</dbReference>
<evidence type="ECO:0000256" key="8">
    <source>
        <dbReference type="HAMAP-Rule" id="MF_00394"/>
    </source>
</evidence>
<dbReference type="RefSeq" id="WP_377896535.1">
    <property type="nucleotide sequence ID" value="NZ_JBHRWI010000014.1"/>
</dbReference>
<feature type="binding site" evidence="8">
    <location>
        <position position="257"/>
    </location>
    <ligand>
        <name>sn-glycerol 3-phosphate</name>
        <dbReference type="ChEBI" id="CHEBI:57597"/>
    </ligand>
</feature>
<feature type="binding site" evidence="8">
    <location>
        <position position="107"/>
    </location>
    <ligand>
        <name>sn-glycerol 3-phosphate</name>
        <dbReference type="ChEBI" id="CHEBI:57597"/>
    </ligand>
</feature>
<dbReference type="PANTHER" id="PTHR11728">
    <property type="entry name" value="GLYCEROL-3-PHOSPHATE DEHYDROGENASE"/>
    <property type="match status" value="1"/>
</dbReference>
<dbReference type="PANTHER" id="PTHR11728:SF1">
    <property type="entry name" value="GLYCEROL-3-PHOSPHATE DEHYDROGENASE [NAD(+)] 2, CHLOROPLASTIC"/>
    <property type="match status" value="1"/>
</dbReference>
<comment type="function">
    <text evidence="8">Catalyzes the reduction of the glycolytic intermediate dihydroxyacetone phosphate (DHAP) to sn-glycerol 3-phosphate (G3P), the key precursor for phospholipid synthesis.</text>
</comment>
<keyword evidence="14" id="KW-1185">Reference proteome</keyword>
<gene>
    <name evidence="8" type="primary">gpsA</name>
    <name evidence="13" type="ORF">ACFORO_10210</name>
</gene>
<dbReference type="Pfam" id="PF01210">
    <property type="entry name" value="NAD_Gly3P_dh_N"/>
    <property type="match status" value="1"/>
</dbReference>
<dbReference type="Proteomes" id="UP001595764">
    <property type="component" value="Unassembled WGS sequence"/>
</dbReference>
<evidence type="ECO:0000313" key="13">
    <source>
        <dbReference type="EMBL" id="MFC3510535.1"/>
    </source>
</evidence>
<dbReference type="Gene3D" id="1.10.1040.10">
    <property type="entry name" value="N-(1-d-carboxylethyl)-l-norvaline Dehydrogenase, domain 2"/>
    <property type="match status" value="1"/>
</dbReference>
<dbReference type="HAMAP" id="MF_00394">
    <property type="entry name" value="NAD_Glyc3P_dehydrog"/>
    <property type="match status" value="1"/>
</dbReference>
<dbReference type="PIRSF" id="PIRSF000114">
    <property type="entry name" value="Glycerol-3-P_dh"/>
    <property type="match status" value="1"/>
</dbReference>
<evidence type="ECO:0000259" key="12">
    <source>
        <dbReference type="Pfam" id="PF07479"/>
    </source>
</evidence>
<comment type="catalytic activity">
    <reaction evidence="8">
        <text>sn-glycerol 3-phosphate + NAD(+) = dihydroxyacetone phosphate + NADH + H(+)</text>
        <dbReference type="Rhea" id="RHEA:11092"/>
        <dbReference type="ChEBI" id="CHEBI:15378"/>
        <dbReference type="ChEBI" id="CHEBI:57540"/>
        <dbReference type="ChEBI" id="CHEBI:57597"/>
        <dbReference type="ChEBI" id="CHEBI:57642"/>
        <dbReference type="ChEBI" id="CHEBI:57945"/>
        <dbReference type="EC" id="1.1.1.94"/>
    </reaction>
</comment>
<dbReference type="InterPro" id="IPR006109">
    <property type="entry name" value="G3P_DH_NAD-dep_C"/>
</dbReference>
<dbReference type="InterPro" id="IPR011128">
    <property type="entry name" value="G3P_DH_NAD-dep_N"/>
</dbReference>
<feature type="binding site" evidence="8">
    <location>
        <position position="192"/>
    </location>
    <ligand>
        <name>sn-glycerol 3-phosphate</name>
        <dbReference type="ChEBI" id="CHEBI:57597"/>
    </ligand>
</feature>
<comment type="similarity">
    <text evidence="1 8 9">Belongs to the NAD-dependent glycerol-3-phosphate dehydrogenase family.</text>
</comment>
<keyword evidence="8" id="KW-0521">NADP</keyword>
<keyword evidence="7 8" id="KW-1208">Phospholipid metabolism</keyword>
<feature type="binding site" evidence="8">
    <location>
        <position position="137"/>
    </location>
    <ligand>
        <name>sn-glycerol 3-phosphate</name>
        <dbReference type="ChEBI" id="CHEBI:57597"/>
    </ligand>
</feature>
<evidence type="ECO:0000313" key="14">
    <source>
        <dbReference type="Proteomes" id="UP001595764"/>
    </source>
</evidence>
<feature type="binding site" evidence="8">
    <location>
        <position position="34"/>
    </location>
    <ligand>
        <name>NADPH</name>
        <dbReference type="ChEBI" id="CHEBI:57783"/>
    </ligand>
</feature>
<keyword evidence="8" id="KW-0547">Nucleotide-binding</keyword>
<evidence type="ECO:0000256" key="3">
    <source>
        <dbReference type="ARBA" id="ARBA00023002"/>
    </source>
</evidence>
<organism evidence="13 14">
    <name type="scientific">Amycolatopsis halotolerans</name>
    <dbReference type="NCBI Taxonomy" id="330083"/>
    <lineage>
        <taxon>Bacteria</taxon>
        <taxon>Bacillati</taxon>
        <taxon>Actinomycetota</taxon>
        <taxon>Actinomycetes</taxon>
        <taxon>Pseudonocardiales</taxon>
        <taxon>Pseudonocardiaceae</taxon>
        <taxon>Amycolatopsis</taxon>
    </lineage>
</organism>
<feature type="binding site" evidence="8">
    <location>
        <position position="12"/>
    </location>
    <ligand>
        <name>NADPH</name>
        <dbReference type="ChEBI" id="CHEBI:57783"/>
    </ligand>
</feature>
<keyword evidence="2 8" id="KW-0444">Lipid biosynthesis</keyword>
<feature type="binding site" evidence="8">
    <location>
        <position position="255"/>
    </location>
    <ligand>
        <name>sn-glycerol 3-phosphate</name>
        <dbReference type="ChEBI" id="CHEBI:57597"/>
    </ligand>
</feature>
<dbReference type="InterPro" id="IPR008927">
    <property type="entry name" value="6-PGluconate_DH-like_C_sf"/>
</dbReference>
<feature type="binding site" evidence="8">
    <location>
        <position position="107"/>
    </location>
    <ligand>
        <name>NADPH</name>
        <dbReference type="ChEBI" id="CHEBI:57783"/>
    </ligand>
</feature>
<accession>A0ABV7QEU3</accession>
<reference evidence="14" key="1">
    <citation type="journal article" date="2019" name="Int. J. Syst. Evol. Microbiol.">
        <title>The Global Catalogue of Microorganisms (GCM) 10K type strain sequencing project: providing services to taxonomists for standard genome sequencing and annotation.</title>
        <authorList>
            <consortium name="The Broad Institute Genomics Platform"/>
            <consortium name="The Broad Institute Genome Sequencing Center for Infectious Disease"/>
            <person name="Wu L."/>
            <person name="Ma J."/>
        </authorList>
    </citation>
    <scope>NUCLEOTIDE SEQUENCE [LARGE SCALE GENOMIC DNA]</scope>
    <source>
        <strain evidence="14">CGMCC 4.7682</strain>
    </source>
</reference>
<dbReference type="SUPFAM" id="SSF48179">
    <property type="entry name" value="6-phosphogluconate dehydrogenase C-terminal domain-like"/>
    <property type="match status" value="1"/>
</dbReference>
<evidence type="ECO:0000256" key="10">
    <source>
        <dbReference type="RuleBase" id="RU000439"/>
    </source>
</evidence>
<feature type="binding site" evidence="8">
    <location>
        <position position="141"/>
    </location>
    <ligand>
        <name>NADPH</name>
        <dbReference type="ChEBI" id="CHEBI:57783"/>
    </ligand>
</feature>
<feature type="domain" description="Glycerol-3-phosphate dehydrogenase NAD-dependent N-terminal" evidence="11">
    <location>
        <begin position="6"/>
        <end position="160"/>
    </location>
</feature>
<keyword evidence="8" id="KW-0963">Cytoplasm</keyword>
<feature type="active site" description="Proton acceptor" evidence="8">
    <location>
        <position position="192"/>
    </location>
</feature>
<comment type="subcellular location">
    <subcellularLocation>
        <location evidence="8">Cytoplasm</location>
    </subcellularLocation>
</comment>
<comment type="catalytic activity">
    <reaction evidence="8 10">
        <text>sn-glycerol 3-phosphate + NADP(+) = dihydroxyacetone phosphate + NADPH + H(+)</text>
        <dbReference type="Rhea" id="RHEA:11096"/>
        <dbReference type="ChEBI" id="CHEBI:15378"/>
        <dbReference type="ChEBI" id="CHEBI:57597"/>
        <dbReference type="ChEBI" id="CHEBI:57642"/>
        <dbReference type="ChEBI" id="CHEBI:57783"/>
        <dbReference type="ChEBI" id="CHEBI:58349"/>
        <dbReference type="EC" id="1.1.1.94"/>
    </reaction>
</comment>
<keyword evidence="3 8" id="KW-0560">Oxidoreductase</keyword>
<dbReference type="InterPro" id="IPR036291">
    <property type="entry name" value="NAD(P)-bd_dom_sf"/>
</dbReference>
<name>A0ABV7QEU3_9PSEU</name>
<evidence type="ECO:0000256" key="1">
    <source>
        <dbReference type="ARBA" id="ARBA00011009"/>
    </source>
</evidence>
<feature type="binding site" evidence="8">
    <location>
        <position position="13"/>
    </location>
    <ligand>
        <name>NADPH</name>
        <dbReference type="ChEBI" id="CHEBI:57783"/>
    </ligand>
</feature>
<evidence type="ECO:0000256" key="5">
    <source>
        <dbReference type="ARBA" id="ARBA00023098"/>
    </source>
</evidence>
<feature type="binding site" evidence="8">
    <location>
        <position position="256"/>
    </location>
    <ligand>
        <name>sn-glycerol 3-phosphate</name>
        <dbReference type="ChEBI" id="CHEBI:57597"/>
    </ligand>
</feature>
<feature type="binding site" evidence="8">
    <location>
        <position position="256"/>
    </location>
    <ligand>
        <name>NADPH</name>
        <dbReference type="ChEBI" id="CHEBI:57783"/>
    </ligand>
</feature>
<dbReference type="EC" id="1.1.1.94" evidence="8"/>
<protein>
    <recommendedName>
        <fullName evidence="8">Glycerol-3-phosphate dehydrogenase [NAD(P)+]</fullName>
        <ecNumber evidence="8">1.1.1.94</ecNumber>
    </recommendedName>
    <alternativeName>
        <fullName evidence="8">NAD(P)(+)-dependent glycerol-3-phosphate dehydrogenase</fullName>
    </alternativeName>
    <alternativeName>
        <fullName evidence="8">NAD(P)H-dependent dihydroxyacetone-phosphate reductase</fullName>
    </alternativeName>
</protein>
<dbReference type="InterPro" id="IPR006168">
    <property type="entry name" value="G3P_DH_NAD-dep"/>
</dbReference>
<evidence type="ECO:0000256" key="6">
    <source>
        <dbReference type="ARBA" id="ARBA00023209"/>
    </source>
</evidence>